<accession>A0ABQ3AJH0</accession>
<proteinExistence type="predicted"/>
<dbReference type="Proteomes" id="UP000600946">
    <property type="component" value="Unassembled WGS sequence"/>
</dbReference>
<dbReference type="GeneID" id="96293322"/>
<organism evidence="2 3">
    <name type="scientific">Streptomyces xanthochromogenes</name>
    <dbReference type="NCBI Taxonomy" id="67384"/>
    <lineage>
        <taxon>Bacteria</taxon>
        <taxon>Bacillati</taxon>
        <taxon>Actinomycetota</taxon>
        <taxon>Actinomycetes</taxon>
        <taxon>Kitasatosporales</taxon>
        <taxon>Streptomycetaceae</taxon>
        <taxon>Streptomyces</taxon>
    </lineage>
</organism>
<protein>
    <submittedName>
        <fullName evidence="2">Uncharacterized protein</fullName>
    </submittedName>
</protein>
<keyword evidence="3" id="KW-1185">Reference proteome</keyword>
<reference evidence="3" key="1">
    <citation type="journal article" date="2019" name="Int. J. Syst. Evol. Microbiol.">
        <title>The Global Catalogue of Microorganisms (GCM) 10K type strain sequencing project: providing services to taxonomists for standard genome sequencing and annotation.</title>
        <authorList>
            <consortium name="The Broad Institute Genomics Platform"/>
            <consortium name="The Broad Institute Genome Sequencing Center for Infectious Disease"/>
            <person name="Wu L."/>
            <person name="Ma J."/>
        </authorList>
    </citation>
    <scope>NUCLEOTIDE SEQUENCE [LARGE SCALE GENOMIC DNA]</scope>
    <source>
        <strain evidence="3">JCM 4594</strain>
    </source>
</reference>
<dbReference type="EMBL" id="BMUU01000010">
    <property type="protein sequence ID" value="GGY52899.1"/>
    <property type="molecule type" value="Genomic_DNA"/>
</dbReference>
<dbReference type="RefSeq" id="WP_190028479.1">
    <property type="nucleotide sequence ID" value="NZ_BMUU01000010.1"/>
</dbReference>
<evidence type="ECO:0000256" key="1">
    <source>
        <dbReference type="SAM" id="MobiDB-lite"/>
    </source>
</evidence>
<gene>
    <name evidence="2" type="ORF">GCM10010326_54010</name>
</gene>
<name>A0ABQ3AJH0_9ACTN</name>
<comment type="caution">
    <text evidence="2">The sequence shown here is derived from an EMBL/GenBank/DDBJ whole genome shotgun (WGS) entry which is preliminary data.</text>
</comment>
<feature type="compositionally biased region" description="Basic and acidic residues" evidence="1">
    <location>
        <begin position="444"/>
        <end position="455"/>
    </location>
</feature>
<evidence type="ECO:0000313" key="2">
    <source>
        <dbReference type="EMBL" id="GGY52899.1"/>
    </source>
</evidence>
<feature type="compositionally biased region" description="Gly residues" evidence="1">
    <location>
        <begin position="492"/>
        <end position="513"/>
    </location>
</feature>
<evidence type="ECO:0000313" key="3">
    <source>
        <dbReference type="Proteomes" id="UP000600946"/>
    </source>
</evidence>
<feature type="region of interest" description="Disordered" evidence="1">
    <location>
        <begin position="406"/>
        <end position="554"/>
    </location>
</feature>
<feature type="compositionally biased region" description="Basic and acidic residues" evidence="1">
    <location>
        <begin position="407"/>
        <end position="421"/>
    </location>
</feature>
<sequence>MISPDKVPTYTGDIGAVETEVGRLRKAAQAIREHGGDVNTRFRQLNTVYRAPEAEYLFQTTQGVHDTSASFASKLETVAGALETYACEIRPLVDKLERLRFEAAAFVASVKGQGGIDPQWHHDKAKMDAHNALLHEVAVTVRAFQDAEVTTADRITAVVGGTQWHLANGSSKQSNPYGFSEGQVDGDAKLPWGTPEHYSRLPFGLDWHFQQFGDSLGDNIKGTVTGFVDLFRPGEKGQETRKGLLMTIAGAEDYLRDPDGKRPFNWVGTEGRPYAKEFGKSLVGWDDWKTNPGKASGTVVFNVLTFAAGPLGAASKVGAVGRAGEAASVAARTAGVVSKVGEVLDPIGATAKVVGTGVRALPKVSELAKNIASVTKVTCEANGVHSILEWNGSKLHLNDGEFSVSKDGAHLTDPARHEPAGGERGVSSTTHEPELATVGARPPEAGHTHGHHEGESPASSSARHETPSHSGPARDGASPANDHPVHATGNGQSHGGGGGTNGHGHGGVNGGGESSAHGIDDPNPSVPPGHPLDEIPPGKYSRGEDVSGTAAHPVLPDQEPALHEALSRAKMAPQDQERVVQSLRKDPYGSQVAEMISRGHLAELQKYEQVLSDCKQGPTKHGRGMVPASYMALTHATELQGRGVPNIVFDLKNEATGIDLDLATLHPDGTPDFAYQFKDVDTIQGINSAVKKATSQLKASPASHRIAFLDVHQPLVDMNAKMFKTVEFEARRSGTVVHLRFIDGSMTVPPGSLVFP</sequence>